<gene>
    <name evidence="8" type="ORF">N425_11310</name>
</gene>
<keyword evidence="5 7" id="KW-1133">Transmembrane helix</keyword>
<name>W2C1X4_9BACT</name>
<dbReference type="InterPro" id="IPR052518">
    <property type="entry name" value="CHR_Transporter"/>
</dbReference>
<feature type="transmembrane region" description="Helical" evidence="7">
    <location>
        <begin position="135"/>
        <end position="154"/>
    </location>
</feature>
<evidence type="ECO:0000256" key="7">
    <source>
        <dbReference type="SAM" id="Phobius"/>
    </source>
</evidence>
<evidence type="ECO:0000313" key="8">
    <source>
        <dbReference type="EMBL" id="ETK01160.1"/>
    </source>
</evidence>
<sequence length="183" mass="20152">MKKYLQLFLSFFKIGAFTIGGGYVMIPLIEKEVVERRRWIEREEFTEMLTLAQSAPGPISINSAVFVGYKTLGLGGMITAVLGTVIPSFVVILLVAMFFTDIRENPTVERIFRGIRPAVVSLIVVPVVNMLKKSGFSPFVISLATIAALAVWLFGVSPVWVIAAAGVTGVIYHSWIAKERTEK</sequence>
<comment type="subcellular location">
    <subcellularLocation>
        <location evidence="1">Cell membrane</location>
        <topology evidence="1">Multi-pass membrane protein</topology>
    </subcellularLocation>
</comment>
<dbReference type="Pfam" id="PF02417">
    <property type="entry name" value="Chromate_transp"/>
    <property type="match status" value="1"/>
</dbReference>
<dbReference type="GO" id="GO:0015109">
    <property type="term" value="F:chromate transmembrane transporter activity"/>
    <property type="evidence" value="ECO:0007669"/>
    <property type="project" value="InterPro"/>
</dbReference>
<keyword evidence="3" id="KW-1003">Cell membrane</keyword>
<dbReference type="AlphaFoldDB" id="W2C1X4"/>
<feature type="transmembrane region" description="Helical" evidence="7">
    <location>
        <begin position="111"/>
        <end position="128"/>
    </location>
</feature>
<organism evidence="8 9">
    <name type="scientific">Tannerella sp. oral taxon BU063 isolate Cell 2</name>
    <dbReference type="NCBI Taxonomy" id="1411148"/>
    <lineage>
        <taxon>Bacteria</taxon>
        <taxon>Pseudomonadati</taxon>
        <taxon>Bacteroidota</taxon>
        <taxon>Bacteroidia</taxon>
        <taxon>Bacteroidales</taxon>
        <taxon>Tannerellaceae</taxon>
        <taxon>Tannerella</taxon>
    </lineage>
</organism>
<reference evidence="8 9" key="1">
    <citation type="submission" date="2013-11" db="EMBL/GenBank/DDBJ databases">
        <title>Single cell genomics of uncultured Tannerella BU063 (oral taxon 286).</title>
        <authorList>
            <person name="Beall C.J."/>
            <person name="Campbell A.G."/>
            <person name="Griffen A.L."/>
            <person name="Podar M."/>
            <person name="Leys E.J."/>
        </authorList>
    </citation>
    <scope>NUCLEOTIDE SEQUENCE [LARGE SCALE GENOMIC DNA]</scope>
    <source>
        <strain evidence="8">Cell 2</strain>
    </source>
</reference>
<proteinExistence type="inferred from homology"/>
<feature type="transmembrane region" description="Helical" evidence="7">
    <location>
        <begin position="7"/>
        <end position="29"/>
    </location>
</feature>
<keyword evidence="4 7" id="KW-0812">Transmembrane</keyword>
<feature type="transmembrane region" description="Helical" evidence="7">
    <location>
        <begin position="76"/>
        <end position="99"/>
    </location>
</feature>
<keyword evidence="6 7" id="KW-0472">Membrane</keyword>
<dbReference type="PANTHER" id="PTHR43663:SF2">
    <property type="entry name" value="CHROMATE TRANSPORT PROTEIN-RELATED"/>
    <property type="match status" value="1"/>
</dbReference>
<dbReference type="Proteomes" id="UP000018837">
    <property type="component" value="Unassembled WGS sequence"/>
</dbReference>
<evidence type="ECO:0000256" key="1">
    <source>
        <dbReference type="ARBA" id="ARBA00004651"/>
    </source>
</evidence>
<evidence type="ECO:0000256" key="5">
    <source>
        <dbReference type="ARBA" id="ARBA00022989"/>
    </source>
</evidence>
<dbReference type="GO" id="GO:0005886">
    <property type="term" value="C:plasma membrane"/>
    <property type="evidence" value="ECO:0007669"/>
    <property type="project" value="UniProtKB-SubCell"/>
</dbReference>
<evidence type="ECO:0000256" key="2">
    <source>
        <dbReference type="ARBA" id="ARBA00005262"/>
    </source>
</evidence>
<evidence type="ECO:0000313" key="9">
    <source>
        <dbReference type="Proteomes" id="UP000018837"/>
    </source>
</evidence>
<dbReference type="EMBL" id="AYUF01000490">
    <property type="protein sequence ID" value="ETK01160.1"/>
    <property type="molecule type" value="Genomic_DNA"/>
</dbReference>
<comment type="similarity">
    <text evidence="2">Belongs to the chromate ion transporter (CHR) (TC 2.A.51) family.</text>
</comment>
<evidence type="ECO:0000256" key="6">
    <source>
        <dbReference type="ARBA" id="ARBA00023136"/>
    </source>
</evidence>
<dbReference type="PANTHER" id="PTHR43663">
    <property type="entry name" value="CHROMATE TRANSPORT PROTEIN-RELATED"/>
    <property type="match status" value="1"/>
</dbReference>
<protein>
    <submittedName>
        <fullName evidence="8">Chromate transporter</fullName>
    </submittedName>
</protein>
<accession>W2C1X4</accession>
<dbReference type="InterPro" id="IPR003370">
    <property type="entry name" value="Chromate_transpt"/>
</dbReference>
<evidence type="ECO:0000256" key="4">
    <source>
        <dbReference type="ARBA" id="ARBA00022692"/>
    </source>
</evidence>
<evidence type="ECO:0000256" key="3">
    <source>
        <dbReference type="ARBA" id="ARBA00022475"/>
    </source>
</evidence>
<dbReference type="PATRIC" id="fig|1411148.3.peg.1848"/>
<comment type="caution">
    <text evidence="8">The sequence shown here is derived from an EMBL/GenBank/DDBJ whole genome shotgun (WGS) entry which is preliminary data.</text>
</comment>